<gene>
    <name evidence="3" type="ORF">CYMTET_41217</name>
</gene>
<evidence type="ECO:0000256" key="1">
    <source>
        <dbReference type="ARBA" id="ARBA00006801"/>
    </source>
</evidence>
<dbReference type="GO" id="GO:0031591">
    <property type="term" value="P:wybutosine biosynthetic process"/>
    <property type="evidence" value="ECO:0007669"/>
    <property type="project" value="TreeGrafter"/>
</dbReference>
<dbReference type="PANTHER" id="PTHR12461:SF104">
    <property type="entry name" value="TRNA WYBUTOSINE-SYNTHESIZING PROTEIN 5"/>
    <property type="match status" value="1"/>
</dbReference>
<feature type="domain" description="JmjC" evidence="2">
    <location>
        <begin position="1"/>
        <end position="62"/>
    </location>
</feature>
<dbReference type="GO" id="GO:0000049">
    <property type="term" value="F:tRNA binding"/>
    <property type="evidence" value="ECO:0007669"/>
    <property type="project" value="TreeGrafter"/>
</dbReference>
<keyword evidence="4" id="KW-1185">Reference proteome</keyword>
<dbReference type="PANTHER" id="PTHR12461">
    <property type="entry name" value="HYPOXIA-INDUCIBLE FACTOR 1 ALPHA INHIBITOR-RELATED"/>
    <property type="match status" value="1"/>
</dbReference>
<proteinExistence type="inferred from homology"/>
<dbReference type="PROSITE" id="PS51184">
    <property type="entry name" value="JMJC"/>
    <property type="match status" value="1"/>
</dbReference>
<dbReference type="Pfam" id="PF13621">
    <property type="entry name" value="Cupin_8"/>
    <property type="match status" value="1"/>
</dbReference>
<reference evidence="3 4" key="1">
    <citation type="journal article" date="2015" name="Genome Biol. Evol.">
        <title>Comparative Genomics of a Bacterivorous Green Alga Reveals Evolutionary Causalities and Consequences of Phago-Mixotrophic Mode of Nutrition.</title>
        <authorList>
            <person name="Burns J.A."/>
            <person name="Paasch A."/>
            <person name="Narechania A."/>
            <person name="Kim E."/>
        </authorList>
    </citation>
    <scope>NUCLEOTIDE SEQUENCE [LARGE SCALE GENOMIC DNA]</scope>
    <source>
        <strain evidence="3 4">PLY_AMNH</strain>
    </source>
</reference>
<evidence type="ECO:0000313" key="3">
    <source>
        <dbReference type="EMBL" id="KAK3249352.1"/>
    </source>
</evidence>
<accession>A0AAE0F2V6</accession>
<dbReference type="InterPro" id="IPR003347">
    <property type="entry name" value="JmjC_dom"/>
</dbReference>
<evidence type="ECO:0000313" key="4">
    <source>
        <dbReference type="Proteomes" id="UP001190700"/>
    </source>
</evidence>
<dbReference type="InterPro" id="IPR041667">
    <property type="entry name" value="Cupin_8"/>
</dbReference>
<dbReference type="SUPFAM" id="SSF51197">
    <property type="entry name" value="Clavaminate synthase-like"/>
    <property type="match status" value="1"/>
</dbReference>
<sequence>MFPMFTQATGRMECQLEPGEVLYLPGLWFHDVTALSPSVAVNIFWRALPTGEYDPKDLYGNRDLLAGMQAKLSASSVGKLLAHLPQPYRAFYAEQAIAELKAALG</sequence>
<dbReference type="Proteomes" id="UP001190700">
    <property type="component" value="Unassembled WGS sequence"/>
</dbReference>
<name>A0AAE0F2V6_9CHLO</name>
<dbReference type="Gene3D" id="2.60.120.650">
    <property type="entry name" value="Cupin"/>
    <property type="match status" value="1"/>
</dbReference>
<dbReference type="EMBL" id="LGRX02027444">
    <property type="protein sequence ID" value="KAK3249352.1"/>
    <property type="molecule type" value="Genomic_DNA"/>
</dbReference>
<comment type="similarity">
    <text evidence="1">Belongs to the JARID1 histone demethylase family.</text>
</comment>
<organism evidence="3 4">
    <name type="scientific">Cymbomonas tetramitiformis</name>
    <dbReference type="NCBI Taxonomy" id="36881"/>
    <lineage>
        <taxon>Eukaryota</taxon>
        <taxon>Viridiplantae</taxon>
        <taxon>Chlorophyta</taxon>
        <taxon>Pyramimonadophyceae</taxon>
        <taxon>Pyramimonadales</taxon>
        <taxon>Pyramimonadaceae</taxon>
        <taxon>Cymbomonas</taxon>
    </lineage>
</organism>
<comment type="caution">
    <text evidence="3">The sequence shown here is derived from an EMBL/GenBank/DDBJ whole genome shotgun (WGS) entry which is preliminary data.</text>
</comment>
<evidence type="ECO:0000259" key="2">
    <source>
        <dbReference type="PROSITE" id="PS51184"/>
    </source>
</evidence>
<dbReference type="AlphaFoldDB" id="A0AAE0F2V6"/>
<protein>
    <recommendedName>
        <fullName evidence="2">JmjC domain-containing protein</fullName>
    </recommendedName>
</protein>
<dbReference type="Gene3D" id="6.10.140.1470">
    <property type="match status" value="1"/>
</dbReference>